<dbReference type="AlphaFoldDB" id="A0A1T4NTA1"/>
<sequence length="57" mass="6611">MITKDRVTEIFCMIDEFDKKLDGELKKNLRLPNQNGNGKLDTFFILAKLCSPKCFKT</sequence>
<evidence type="ECO:0000313" key="2">
    <source>
        <dbReference type="Proteomes" id="UP000190065"/>
    </source>
</evidence>
<proteinExistence type="predicted"/>
<name>A0A1T4NTA1_9BACT</name>
<organism evidence="1 2">
    <name type="scientific">Segatella oulorum</name>
    <dbReference type="NCBI Taxonomy" id="28136"/>
    <lineage>
        <taxon>Bacteria</taxon>
        <taxon>Pseudomonadati</taxon>
        <taxon>Bacteroidota</taxon>
        <taxon>Bacteroidia</taxon>
        <taxon>Bacteroidales</taxon>
        <taxon>Prevotellaceae</taxon>
        <taxon>Segatella</taxon>
    </lineage>
</organism>
<protein>
    <submittedName>
        <fullName evidence="1">Uncharacterized protein</fullName>
    </submittedName>
</protein>
<reference evidence="1 2" key="1">
    <citation type="submission" date="2017-02" db="EMBL/GenBank/DDBJ databases">
        <authorList>
            <person name="Peterson S.W."/>
        </authorList>
    </citation>
    <scope>NUCLEOTIDE SEQUENCE [LARGE SCALE GENOMIC DNA]</scope>
    <source>
        <strain evidence="1 2">ATCC 43324</strain>
    </source>
</reference>
<accession>A0A1T4NTA1</accession>
<dbReference type="RefSeq" id="WP_394365445.1">
    <property type="nucleotide sequence ID" value="NZ_FUXK01000011.1"/>
</dbReference>
<dbReference type="STRING" id="28136.SAMN02745202_01194"/>
<evidence type="ECO:0000313" key="1">
    <source>
        <dbReference type="EMBL" id="SJZ82474.1"/>
    </source>
</evidence>
<dbReference type="EMBL" id="FUXK01000011">
    <property type="protein sequence ID" value="SJZ82474.1"/>
    <property type="molecule type" value="Genomic_DNA"/>
</dbReference>
<dbReference type="Proteomes" id="UP000190065">
    <property type="component" value="Unassembled WGS sequence"/>
</dbReference>
<gene>
    <name evidence="1" type="ORF">SAMN02745202_01194</name>
</gene>